<gene>
    <name evidence="3" type="ORF">KV110_10800</name>
</gene>
<dbReference type="PANTHER" id="PTHR36509">
    <property type="entry name" value="BLL3101 PROTEIN"/>
    <property type="match status" value="1"/>
</dbReference>
<dbReference type="Pfam" id="PF06742">
    <property type="entry name" value="DUF1214"/>
    <property type="match status" value="1"/>
</dbReference>
<keyword evidence="4" id="KW-1185">Reference proteome</keyword>
<accession>A0ABX8RV65</accession>
<dbReference type="PANTHER" id="PTHR36509:SF2">
    <property type="entry name" value="BLL3101 PROTEIN"/>
    <property type="match status" value="1"/>
</dbReference>
<evidence type="ECO:0000313" key="4">
    <source>
        <dbReference type="Proteomes" id="UP000694257"/>
    </source>
</evidence>
<organism evidence="3 4">
    <name type="scientific">Nocardia iowensis</name>
    <dbReference type="NCBI Taxonomy" id="204891"/>
    <lineage>
        <taxon>Bacteria</taxon>
        <taxon>Bacillati</taxon>
        <taxon>Actinomycetota</taxon>
        <taxon>Actinomycetes</taxon>
        <taxon>Mycobacteriales</taxon>
        <taxon>Nocardiaceae</taxon>
        <taxon>Nocardia</taxon>
    </lineage>
</organism>
<dbReference type="EMBL" id="CP078145">
    <property type="protein sequence ID" value="QXN93520.1"/>
    <property type="molecule type" value="Genomic_DNA"/>
</dbReference>
<proteinExistence type="predicted"/>
<evidence type="ECO:0000259" key="1">
    <source>
        <dbReference type="Pfam" id="PF06742"/>
    </source>
</evidence>
<name>A0ABX8RV65_NOCIO</name>
<feature type="domain" description="DUF1254" evidence="2">
    <location>
        <begin position="79"/>
        <end position="213"/>
    </location>
</feature>
<dbReference type="InterPro" id="IPR010679">
    <property type="entry name" value="DUF1254"/>
</dbReference>
<evidence type="ECO:0000313" key="3">
    <source>
        <dbReference type="EMBL" id="QXN93520.1"/>
    </source>
</evidence>
<reference evidence="3 4" key="1">
    <citation type="submission" date="2021-07" db="EMBL/GenBank/DDBJ databases">
        <title>Whole Genome Sequence of Nocardia Iowensis.</title>
        <authorList>
            <person name="Lamm A."/>
            <person name="Collins-Fairclough A.M."/>
            <person name="Bunk B."/>
            <person name="Sproer C."/>
        </authorList>
    </citation>
    <scope>NUCLEOTIDE SEQUENCE [LARGE SCALE GENOMIC DNA]</scope>
    <source>
        <strain evidence="3 4">NRRL 5646</strain>
    </source>
</reference>
<dbReference type="Pfam" id="PF06863">
    <property type="entry name" value="DUF1254"/>
    <property type="match status" value="1"/>
</dbReference>
<feature type="domain" description="DUF1214" evidence="1">
    <location>
        <begin position="350"/>
        <end position="457"/>
    </location>
</feature>
<evidence type="ECO:0000259" key="2">
    <source>
        <dbReference type="Pfam" id="PF06863"/>
    </source>
</evidence>
<protein>
    <submittedName>
        <fullName evidence="3">DUF1254 domain-containing protein</fullName>
    </submittedName>
</protein>
<dbReference type="Proteomes" id="UP000694257">
    <property type="component" value="Chromosome"/>
</dbReference>
<dbReference type="InterPro" id="IPR006311">
    <property type="entry name" value="TAT_signal"/>
</dbReference>
<dbReference type="RefSeq" id="WP_218475585.1">
    <property type="nucleotide sequence ID" value="NZ_BAABJN010000001.1"/>
</dbReference>
<dbReference type="InterPro" id="IPR010621">
    <property type="entry name" value="DUF1214"/>
</dbReference>
<sequence>MGDQTDGGVSRRTVFGLAAGAAAAAAGLSACGRSDDASSGPATTAPGAAESIAKDAYIFGFPLVLMDVSRRAAEASTPVNRFQHAAALPTPARRDVVRLNLDTLSSIAWLDLRAEPIVLQVPAMAGGRYWLMHLLDAWTNTAHNPSSVRPQAKSGPPYTYAVVGPDWSGRLPDDVTVLRVPTPTVWLFGRIQVNGAEDLPAVRAIQKQLTLVPLSDRTAGRVPAETTPVAPQADSVPPAEQVAHMDARTFFDRMCAVLAINPPAPDDAPAMRRFATIGITPGGEVVGLSDDDLAAAADTARQQIPVYLDPKSVNENGWTFDPSIGAYGTNYLQRAAVAWRGIGASLAEDTIYPTLFASADGNGGPGRFRLHFPPGQLPPVDAFWSLTAYDADNYLTANPAGIYAVGHQRPVVPNPDGSVDLAIQHADPGPSVPAGNWLPIPESGQFSLTMRLYAPKEEAIQGRWQPPPLTSVS</sequence>
<dbReference type="PROSITE" id="PS51318">
    <property type="entry name" value="TAT"/>
    <property type="match status" value="1"/>
</dbReference>